<reference evidence="3" key="1">
    <citation type="submission" date="2015-05" db="EMBL/GenBank/DDBJ databases">
        <authorList>
            <person name="Collingro A."/>
        </authorList>
    </citation>
    <scope>NUCLEOTIDE SEQUENCE [LARGE SCALE GENOMIC DNA]</scope>
    <source>
        <strain evidence="3">Ps</strain>
    </source>
</reference>
<feature type="transmembrane region" description="Helical" evidence="1">
    <location>
        <begin position="6"/>
        <end position="26"/>
    </location>
</feature>
<evidence type="ECO:0000313" key="2">
    <source>
        <dbReference type="EMBL" id="CRX36991.1"/>
    </source>
</evidence>
<sequence length="538" mass="66657">MEILAVFLILIFILFWIVSFWFFFILKRQNNKKILNIYYSDLSKYQIKDLYKLFFQFKKENKFLEEEIFNDLEDTIKNLNYVSFNKLKIFYQELEKENKLKFYFNKKVFKQKILKLDKLQFDYKITYAKVKFRINELNLINEIKENLIFEVSEIFTNFFNLVKNSIDQKKLREQKYLEQIQKINLKIKNLAIKKIDLDDFIQKIKFINQEIKDANEDFNFYLDIEKYLDFEYKKILSDLRKLINNKNIPLFYLKESKKIYSNIQYEFAKLKTYFLNFNFKKAKKINTKIVNDINFLYFNTKIIINKFKFMKKITENIRLFIDNINDYKDFIRYKFSLFIEEDKINIKNLINLEIKIIKEFGEYENIEKEEKNNIFENKYQKIILIYEDLKNYQKIFLSESVLEKKDQDFLKLNFIFNKMEDLFTDFPNKFQIKYHEKLIEAKKNFKFILNQNKNFKDKAFKNFYLKFEEKIITLYQQIFKDAFLIFYLNEIIFILNKYRFDKKIVFLKEKIESFYQEDNLIEALRIAYKTIISYRINR</sequence>
<protein>
    <submittedName>
        <fullName evidence="2">Uncharacterized protein</fullName>
    </submittedName>
</protein>
<name>A0A0G7ZN00_9MOLU</name>
<accession>A0A0G7ZN00</accession>
<dbReference type="Proteomes" id="UP000242141">
    <property type="component" value="Unassembled WGS sequence"/>
</dbReference>
<keyword evidence="1" id="KW-0472">Membrane</keyword>
<evidence type="ECO:0000256" key="1">
    <source>
        <dbReference type="SAM" id="Phobius"/>
    </source>
</evidence>
<keyword evidence="1" id="KW-0812">Transmembrane</keyword>
<proteinExistence type="predicted"/>
<organism evidence="2 3">
    <name type="scientific">Candidatus Hepatoplasma crinochetorum</name>
    <dbReference type="NCBI Taxonomy" id="295596"/>
    <lineage>
        <taxon>Bacteria</taxon>
        <taxon>Bacillati</taxon>
        <taxon>Mycoplasmatota</taxon>
        <taxon>Mollicutes</taxon>
        <taxon>Candidatus Hepatoplasmataceae</taxon>
        <taxon>Candidatus Hepatoplasma</taxon>
    </lineage>
</organism>
<dbReference type="EMBL" id="CWGI01000001">
    <property type="protein sequence ID" value="CRX36991.1"/>
    <property type="molecule type" value="Genomic_DNA"/>
</dbReference>
<gene>
    <name evidence="2" type="ORF">HEPPS_01910</name>
</gene>
<evidence type="ECO:0000313" key="3">
    <source>
        <dbReference type="Proteomes" id="UP000242141"/>
    </source>
</evidence>
<keyword evidence="3" id="KW-1185">Reference proteome</keyword>
<keyword evidence="1" id="KW-1133">Transmembrane helix</keyword>
<dbReference type="AlphaFoldDB" id="A0A0G7ZN00"/>